<evidence type="ECO:0000256" key="2">
    <source>
        <dbReference type="ARBA" id="ARBA00022692"/>
    </source>
</evidence>
<proteinExistence type="predicted"/>
<evidence type="ECO:0000256" key="4">
    <source>
        <dbReference type="ARBA" id="ARBA00023136"/>
    </source>
</evidence>
<evidence type="ECO:0000256" key="6">
    <source>
        <dbReference type="SAM" id="Phobius"/>
    </source>
</evidence>
<dbReference type="EMBL" id="JARJCN010000141">
    <property type="protein sequence ID" value="KAJ7068986.1"/>
    <property type="molecule type" value="Genomic_DNA"/>
</dbReference>
<feature type="region of interest" description="Disordered" evidence="5">
    <location>
        <begin position="150"/>
        <end position="192"/>
    </location>
</feature>
<sequence length="517" mass="56290">MEYRAPSSFAVADGVLRRRSGAQPYQRAEEDDIFETAVDGLHRKPTVLLVRRASSSPLLPAFPRSSSRSASLLSVQPSSFVDASAAERHFSPVPLTPCPDGPQRPGSAASAHSTCPPLPTPDFSRPPRFLALFPRGLSLLSQAPRPSFFSRASSLAPDSSVDEARQNRPQSVRSDSQESSGSCSTDSSCDSVDSGRRALIKSIGTTDRFTHKWPRPQSLRNREPHGGDDAASLALLEDGRGVGTDEAEAWTGFKWCLLFSVCTVVAYGTAGLVCALMTWFRTWDQADVMYVADNDILILVTLAGSLLVFTALVGLSGVFLNSRPILAVYTLLLWPAFLALVAIGYVAYKRATFALDHKLNLSWSQYYTPLGRLVVQDALRCCGFYSALHEATPSKRCYPRTSLPGCKGKLYRFERANLALIWSTVFSLVPLHLLNVLVALLCANHVTETFGKGITPKRYRLTKVDVQADAVKIMRGVKGLGILSSGLPLLPHAPSCVSEGGVSEDRVPFLSYEDQQH</sequence>
<feature type="transmembrane region" description="Helical" evidence="6">
    <location>
        <begin position="419"/>
        <end position="441"/>
    </location>
</feature>
<keyword evidence="3 6" id="KW-1133">Transmembrane helix</keyword>
<keyword evidence="2 6" id="KW-0812">Transmembrane</keyword>
<name>A0AAD6TR11_9AGAR</name>
<feature type="transmembrane region" description="Helical" evidence="6">
    <location>
        <begin position="326"/>
        <end position="348"/>
    </location>
</feature>
<evidence type="ECO:0000256" key="1">
    <source>
        <dbReference type="ARBA" id="ARBA00004141"/>
    </source>
</evidence>
<dbReference type="InterPro" id="IPR018499">
    <property type="entry name" value="Tetraspanin/Peripherin"/>
</dbReference>
<keyword evidence="8" id="KW-1185">Reference proteome</keyword>
<organism evidence="7 8">
    <name type="scientific">Mycena belliarum</name>
    <dbReference type="NCBI Taxonomy" id="1033014"/>
    <lineage>
        <taxon>Eukaryota</taxon>
        <taxon>Fungi</taxon>
        <taxon>Dikarya</taxon>
        <taxon>Basidiomycota</taxon>
        <taxon>Agaricomycotina</taxon>
        <taxon>Agaricomycetes</taxon>
        <taxon>Agaricomycetidae</taxon>
        <taxon>Agaricales</taxon>
        <taxon>Marasmiineae</taxon>
        <taxon>Mycenaceae</taxon>
        <taxon>Mycena</taxon>
    </lineage>
</organism>
<evidence type="ECO:0000256" key="3">
    <source>
        <dbReference type="ARBA" id="ARBA00022989"/>
    </source>
</evidence>
<evidence type="ECO:0000256" key="5">
    <source>
        <dbReference type="SAM" id="MobiDB-lite"/>
    </source>
</evidence>
<feature type="compositionally biased region" description="Low complexity" evidence="5">
    <location>
        <begin position="177"/>
        <end position="192"/>
    </location>
</feature>
<dbReference type="GO" id="GO:0016020">
    <property type="term" value="C:membrane"/>
    <property type="evidence" value="ECO:0007669"/>
    <property type="project" value="UniProtKB-SubCell"/>
</dbReference>
<gene>
    <name evidence="7" type="ORF">B0H15DRAFT_138327</name>
</gene>
<protein>
    <submittedName>
        <fullName evidence="7">Tetraspanin Tsp2 family</fullName>
    </submittedName>
</protein>
<keyword evidence="4 6" id="KW-0472">Membrane</keyword>
<evidence type="ECO:0000313" key="7">
    <source>
        <dbReference type="EMBL" id="KAJ7068986.1"/>
    </source>
</evidence>
<evidence type="ECO:0000313" key="8">
    <source>
        <dbReference type="Proteomes" id="UP001222325"/>
    </source>
</evidence>
<comment type="subcellular location">
    <subcellularLocation>
        <location evidence="1">Membrane</location>
        <topology evidence="1">Multi-pass membrane protein</topology>
    </subcellularLocation>
</comment>
<dbReference type="AlphaFoldDB" id="A0AAD6TR11"/>
<feature type="region of interest" description="Disordered" evidence="5">
    <location>
        <begin position="92"/>
        <end position="121"/>
    </location>
</feature>
<accession>A0AAD6TR11</accession>
<feature type="transmembrane region" description="Helical" evidence="6">
    <location>
        <begin position="296"/>
        <end position="320"/>
    </location>
</feature>
<dbReference type="Proteomes" id="UP001222325">
    <property type="component" value="Unassembled WGS sequence"/>
</dbReference>
<reference evidence="7" key="1">
    <citation type="submission" date="2023-03" db="EMBL/GenBank/DDBJ databases">
        <title>Massive genome expansion in bonnet fungi (Mycena s.s.) driven by repeated elements and novel gene families across ecological guilds.</title>
        <authorList>
            <consortium name="Lawrence Berkeley National Laboratory"/>
            <person name="Harder C.B."/>
            <person name="Miyauchi S."/>
            <person name="Viragh M."/>
            <person name="Kuo A."/>
            <person name="Thoen E."/>
            <person name="Andreopoulos B."/>
            <person name="Lu D."/>
            <person name="Skrede I."/>
            <person name="Drula E."/>
            <person name="Henrissat B."/>
            <person name="Morin E."/>
            <person name="Kohler A."/>
            <person name="Barry K."/>
            <person name="LaButti K."/>
            <person name="Morin E."/>
            <person name="Salamov A."/>
            <person name="Lipzen A."/>
            <person name="Mereny Z."/>
            <person name="Hegedus B."/>
            <person name="Baldrian P."/>
            <person name="Stursova M."/>
            <person name="Weitz H."/>
            <person name="Taylor A."/>
            <person name="Grigoriev I.V."/>
            <person name="Nagy L.G."/>
            <person name="Martin F."/>
            <person name="Kauserud H."/>
        </authorList>
    </citation>
    <scope>NUCLEOTIDE SEQUENCE</scope>
    <source>
        <strain evidence="7">CBHHK173m</strain>
    </source>
</reference>
<feature type="transmembrane region" description="Helical" evidence="6">
    <location>
        <begin position="257"/>
        <end position="280"/>
    </location>
</feature>
<dbReference type="Pfam" id="PF00335">
    <property type="entry name" value="Tetraspanin"/>
    <property type="match status" value="1"/>
</dbReference>
<comment type="caution">
    <text evidence="7">The sequence shown here is derived from an EMBL/GenBank/DDBJ whole genome shotgun (WGS) entry which is preliminary data.</text>
</comment>